<accession>A0AAE1YIM9</accession>
<dbReference type="PANTHER" id="PTHR11165">
    <property type="entry name" value="SKP1"/>
    <property type="match status" value="1"/>
</dbReference>
<dbReference type="InterPro" id="IPR036296">
    <property type="entry name" value="SKP1-like_dim_sf"/>
</dbReference>
<comment type="subunit">
    <text evidence="4">Part of a SCF (SKP1-cullin-F-box) protein ligase complex.</text>
</comment>
<dbReference type="EMBL" id="JACGWO010000003">
    <property type="protein sequence ID" value="KAK4430965.1"/>
    <property type="molecule type" value="Genomic_DNA"/>
</dbReference>
<dbReference type="GO" id="GO:0016567">
    <property type="term" value="P:protein ubiquitination"/>
    <property type="evidence" value="ECO:0007669"/>
    <property type="project" value="UniProtKB-UniRule"/>
</dbReference>
<reference evidence="7" key="2">
    <citation type="journal article" date="2024" name="Plant">
        <title>Genomic evolution and insights into agronomic trait innovations of Sesamum species.</title>
        <authorList>
            <person name="Miao H."/>
            <person name="Wang L."/>
            <person name="Qu L."/>
            <person name="Liu H."/>
            <person name="Sun Y."/>
            <person name="Le M."/>
            <person name="Wang Q."/>
            <person name="Wei S."/>
            <person name="Zheng Y."/>
            <person name="Lin W."/>
            <person name="Duan Y."/>
            <person name="Cao H."/>
            <person name="Xiong S."/>
            <person name="Wang X."/>
            <person name="Wei L."/>
            <person name="Li C."/>
            <person name="Ma Q."/>
            <person name="Ju M."/>
            <person name="Zhao R."/>
            <person name="Li G."/>
            <person name="Mu C."/>
            <person name="Tian Q."/>
            <person name="Mei H."/>
            <person name="Zhang T."/>
            <person name="Gao T."/>
            <person name="Zhang H."/>
        </authorList>
    </citation>
    <scope>NUCLEOTIDE SEQUENCE</scope>
    <source>
        <strain evidence="7">3651</strain>
    </source>
</reference>
<feature type="domain" description="SKP1 component POZ" evidence="6">
    <location>
        <begin position="28"/>
        <end position="86"/>
    </location>
</feature>
<dbReference type="SUPFAM" id="SSF54695">
    <property type="entry name" value="POZ domain"/>
    <property type="match status" value="1"/>
</dbReference>
<feature type="region of interest" description="Disordered" evidence="5">
    <location>
        <begin position="1"/>
        <end position="21"/>
    </location>
</feature>
<keyword evidence="8" id="KW-1185">Reference proteome</keyword>
<organism evidence="7 8">
    <name type="scientific">Sesamum alatum</name>
    <dbReference type="NCBI Taxonomy" id="300844"/>
    <lineage>
        <taxon>Eukaryota</taxon>
        <taxon>Viridiplantae</taxon>
        <taxon>Streptophyta</taxon>
        <taxon>Embryophyta</taxon>
        <taxon>Tracheophyta</taxon>
        <taxon>Spermatophyta</taxon>
        <taxon>Magnoliopsida</taxon>
        <taxon>eudicotyledons</taxon>
        <taxon>Gunneridae</taxon>
        <taxon>Pentapetalae</taxon>
        <taxon>asterids</taxon>
        <taxon>lamiids</taxon>
        <taxon>Lamiales</taxon>
        <taxon>Pedaliaceae</taxon>
        <taxon>Sesamum</taxon>
    </lineage>
</organism>
<dbReference type="PIRSF" id="PIRSF028729">
    <property type="entry name" value="E3_ubiquit_lig_SCF_Skp"/>
    <property type="match status" value="1"/>
</dbReference>
<dbReference type="SMART" id="SM00512">
    <property type="entry name" value="Skp1"/>
    <property type="match status" value="1"/>
</dbReference>
<evidence type="ECO:0000256" key="1">
    <source>
        <dbReference type="ARBA" id="ARBA00004906"/>
    </source>
</evidence>
<comment type="caution">
    <text evidence="7">The sequence shown here is derived from an EMBL/GenBank/DDBJ whole genome shotgun (WGS) entry which is preliminary data.</text>
</comment>
<evidence type="ECO:0000313" key="8">
    <source>
        <dbReference type="Proteomes" id="UP001293254"/>
    </source>
</evidence>
<dbReference type="SUPFAM" id="SSF81382">
    <property type="entry name" value="Skp1 dimerisation domain-like"/>
    <property type="match status" value="1"/>
</dbReference>
<dbReference type="GO" id="GO:0006511">
    <property type="term" value="P:ubiquitin-dependent protein catabolic process"/>
    <property type="evidence" value="ECO:0007669"/>
    <property type="project" value="InterPro"/>
</dbReference>
<dbReference type="InterPro" id="IPR016897">
    <property type="entry name" value="SKP1"/>
</dbReference>
<comment type="similarity">
    <text evidence="2 4">Belongs to the SKP1 family.</text>
</comment>
<dbReference type="AlphaFoldDB" id="A0AAE1YIM9"/>
<sequence length="152" mass="16750">MATKNENSIAGKVDCKNPDAQETGTPTLRLISSDGQEFLISESAAILSVVIKNIMEDDFCSGGVIPLMLVDGGTLARVITYLTKHAEEGLSDEEKGKFDKEFLSEEEIEVLFDVALAANYLNVRDLLEAVCKKIADRMVKQKREMGEENVLH</sequence>
<dbReference type="InterPro" id="IPR011333">
    <property type="entry name" value="SKP1/BTB/POZ_sf"/>
</dbReference>
<dbReference type="Gene3D" id="3.30.710.10">
    <property type="entry name" value="Potassium Channel Kv1.1, Chain A"/>
    <property type="match status" value="1"/>
</dbReference>
<evidence type="ECO:0000256" key="4">
    <source>
        <dbReference type="PIRNR" id="PIRNR028729"/>
    </source>
</evidence>
<dbReference type="InterPro" id="IPR016073">
    <property type="entry name" value="Skp1_comp_POZ"/>
</dbReference>
<dbReference type="InterPro" id="IPR001232">
    <property type="entry name" value="SKP1-like"/>
</dbReference>
<evidence type="ECO:0000256" key="3">
    <source>
        <dbReference type="ARBA" id="ARBA00022786"/>
    </source>
</evidence>
<proteinExistence type="inferred from homology"/>
<keyword evidence="3 4" id="KW-0833">Ubl conjugation pathway</keyword>
<reference evidence="7" key="1">
    <citation type="submission" date="2020-06" db="EMBL/GenBank/DDBJ databases">
        <authorList>
            <person name="Li T."/>
            <person name="Hu X."/>
            <person name="Zhang T."/>
            <person name="Song X."/>
            <person name="Zhang H."/>
            <person name="Dai N."/>
            <person name="Sheng W."/>
            <person name="Hou X."/>
            <person name="Wei L."/>
        </authorList>
    </citation>
    <scope>NUCLEOTIDE SEQUENCE</scope>
    <source>
        <strain evidence="7">3651</strain>
        <tissue evidence="7">Leaf</tissue>
    </source>
</reference>
<dbReference type="Proteomes" id="UP001293254">
    <property type="component" value="Unassembled WGS sequence"/>
</dbReference>
<protein>
    <recommendedName>
        <fullName evidence="4">SKP1-like protein</fullName>
    </recommendedName>
</protein>
<dbReference type="GO" id="GO:0009867">
    <property type="term" value="P:jasmonic acid mediated signaling pathway"/>
    <property type="evidence" value="ECO:0007669"/>
    <property type="project" value="UniProtKB-ARBA"/>
</dbReference>
<comment type="pathway">
    <text evidence="1 4">Protein modification; protein ubiquitination.</text>
</comment>
<evidence type="ECO:0000256" key="2">
    <source>
        <dbReference type="ARBA" id="ARBA00009993"/>
    </source>
</evidence>
<name>A0AAE1YIM9_9LAMI</name>
<evidence type="ECO:0000259" key="6">
    <source>
        <dbReference type="Pfam" id="PF03931"/>
    </source>
</evidence>
<dbReference type="Pfam" id="PF03931">
    <property type="entry name" value="Skp1_POZ"/>
    <property type="match status" value="1"/>
</dbReference>
<gene>
    <name evidence="7" type="ORF">Salat_0858500</name>
</gene>
<evidence type="ECO:0000313" key="7">
    <source>
        <dbReference type="EMBL" id="KAK4430965.1"/>
    </source>
</evidence>
<evidence type="ECO:0000256" key="5">
    <source>
        <dbReference type="SAM" id="MobiDB-lite"/>
    </source>
</evidence>
<comment type="function">
    <text evidence="4">Involved in ubiquitination and subsequent proteasomal degradation of target proteins. Together with CUL1, RBX1 and a F-box protein, it forms a SCF E3 ubiquitin ligase complex. The functional specificity of this complex depends on the type of F-box protein. In the SCF complex, it serves as an adapter that links the F-box protein to CUL1.</text>
</comment>